<dbReference type="EMBL" id="CAVMJV010000061">
    <property type="protein sequence ID" value="CAK5086586.1"/>
    <property type="molecule type" value="Genomic_DNA"/>
</dbReference>
<gene>
    <name evidence="1" type="ORF">MENTE1834_LOCUS34095</name>
</gene>
<evidence type="ECO:0000313" key="1">
    <source>
        <dbReference type="EMBL" id="CAK5086586.1"/>
    </source>
</evidence>
<comment type="caution">
    <text evidence="1">The sequence shown here is derived from an EMBL/GenBank/DDBJ whole genome shotgun (WGS) entry which is preliminary data.</text>
</comment>
<dbReference type="Proteomes" id="UP001497535">
    <property type="component" value="Unassembled WGS sequence"/>
</dbReference>
<organism evidence="1 2">
    <name type="scientific">Meloidogyne enterolobii</name>
    <name type="common">Root-knot nematode worm</name>
    <name type="synonym">Meloidogyne mayaguensis</name>
    <dbReference type="NCBI Taxonomy" id="390850"/>
    <lineage>
        <taxon>Eukaryota</taxon>
        <taxon>Metazoa</taxon>
        <taxon>Ecdysozoa</taxon>
        <taxon>Nematoda</taxon>
        <taxon>Chromadorea</taxon>
        <taxon>Rhabditida</taxon>
        <taxon>Tylenchina</taxon>
        <taxon>Tylenchomorpha</taxon>
        <taxon>Tylenchoidea</taxon>
        <taxon>Meloidogynidae</taxon>
        <taxon>Meloidogyninae</taxon>
        <taxon>Meloidogyne</taxon>
    </lineage>
</organism>
<sequence>MIVSQLMIAGYNCAPLHEGIEQDDRDFTFFHLKTRGLILYLNYTIVRGPPGGGGGVRGSPGTKKVVIL</sequence>
<proteinExistence type="predicted"/>
<reference evidence="1" key="1">
    <citation type="submission" date="2023-11" db="EMBL/GenBank/DDBJ databases">
        <authorList>
            <person name="Poullet M."/>
        </authorList>
    </citation>
    <scope>NUCLEOTIDE SEQUENCE</scope>
    <source>
        <strain evidence="1">E1834</strain>
    </source>
</reference>
<name>A0ACB1A559_MELEN</name>
<accession>A0ACB1A559</accession>
<protein>
    <submittedName>
        <fullName evidence="1">Uncharacterized protein</fullName>
    </submittedName>
</protein>
<evidence type="ECO:0000313" key="2">
    <source>
        <dbReference type="Proteomes" id="UP001497535"/>
    </source>
</evidence>
<keyword evidence="2" id="KW-1185">Reference proteome</keyword>